<reference evidence="3" key="1">
    <citation type="journal article" date="2019" name="Int. J. Syst. Evol. Microbiol.">
        <title>The Global Catalogue of Microorganisms (GCM) 10K type strain sequencing project: providing services to taxonomists for standard genome sequencing and annotation.</title>
        <authorList>
            <consortium name="The Broad Institute Genomics Platform"/>
            <consortium name="The Broad Institute Genome Sequencing Center for Infectious Disease"/>
            <person name="Wu L."/>
            <person name="Ma J."/>
        </authorList>
    </citation>
    <scope>NUCLEOTIDE SEQUENCE [LARGE SCALE GENOMIC DNA]</scope>
    <source>
        <strain evidence="3">NBRC 104970</strain>
    </source>
</reference>
<dbReference type="Proteomes" id="UP001156836">
    <property type="component" value="Unassembled WGS sequence"/>
</dbReference>
<sequence>MTFYFRSDDVPELQGLSRWEQRVLLRGTFIKERAVSTLVLLLIVIGTVQFGLNPLIESLAPGLRNNTLPYASVLLVWLFLLMWLRDVVMMNVLRPKIGAKRVELEKAKAAQVEAEAAADTERAADAPAGGER</sequence>
<feature type="transmembrane region" description="Helical" evidence="1">
    <location>
        <begin position="68"/>
        <end position="84"/>
    </location>
</feature>
<organism evidence="2 3">
    <name type="scientific">Chitiniphilus shinanonensis</name>
    <dbReference type="NCBI Taxonomy" id="553088"/>
    <lineage>
        <taxon>Bacteria</taxon>
        <taxon>Pseudomonadati</taxon>
        <taxon>Pseudomonadota</taxon>
        <taxon>Betaproteobacteria</taxon>
        <taxon>Neisseriales</taxon>
        <taxon>Chitinibacteraceae</taxon>
        <taxon>Chitiniphilus</taxon>
    </lineage>
</organism>
<name>A0ABQ6BTF7_9NEIS</name>
<feature type="transmembrane region" description="Helical" evidence="1">
    <location>
        <begin position="34"/>
        <end position="56"/>
    </location>
</feature>
<evidence type="ECO:0000256" key="1">
    <source>
        <dbReference type="SAM" id="Phobius"/>
    </source>
</evidence>
<keyword evidence="3" id="KW-1185">Reference proteome</keyword>
<comment type="caution">
    <text evidence="2">The sequence shown here is derived from an EMBL/GenBank/DDBJ whole genome shotgun (WGS) entry which is preliminary data.</text>
</comment>
<keyword evidence="1" id="KW-1133">Transmembrane helix</keyword>
<protein>
    <submittedName>
        <fullName evidence="2">Uncharacterized protein</fullName>
    </submittedName>
</protein>
<gene>
    <name evidence="2" type="ORF">GCM10007860_17530</name>
</gene>
<proteinExistence type="predicted"/>
<keyword evidence="1" id="KW-0472">Membrane</keyword>
<accession>A0ABQ6BTF7</accession>
<evidence type="ECO:0000313" key="2">
    <source>
        <dbReference type="EMBL" id="GLS04606.1"/>
    </source>
</evidence>
<evidence type="ECO:0000313" key="3">
    <source>
        <dbReference type="Proteomes" id="UP001156836"/>
    </source>
</evidence>
<dbReference type="RefSeq" id="WP_018749138.1">
    <property type="nucleotide sequence ID" value="NZ_BSOZ01000021.1"/>
</dbReference>
<keyword evidence="1" id="KW-0812">Transmembrane</keyword>
<dbReference type="EMBL" id="BSOZ01000021">
    <property type="protein sequence ID" value="GLS04606.1"/>
    <property type="molecule type" value="Genomic_DNA"/>
</dbReference>